<evidence type="ECO:0000259" key="3">
    <source>
        <dbReference type="Pfam" id="PF01408"/>
    </source>
</evidence>
<evidence type="ECO:0000313" key="6">
    <source>
        <dbReference type="Proteomes" id="UP000266482"/>
    </source>
</evidence>
<gene>
    <name evidence="5" type="ORF">D3P08_20395</name>
</gene>
<dbReference type="Proteomes" id="UP000266482">
    <property type="component" value="Unassembled WGS sequence"/>
</dbReference>
<protein>
    <submittedName>
        <fullName evidence="5">Oxidoreductase</fullName>
    </submittedName>
</protein>
<dbReference type="PANTHER" id="PTHR43708">
    <property type="entry name" value="CONSERVED EXPRESSED OXIDOREDUCTASE (EUROFUNG)"/>
    <property type="match status" value="1"/>
</dbReference>
<dbReference type="Pfam" id="PF02894">
    <property type="entry name" value="GFO_IDH_MocA_C"/>
    <property type="match status" value="1"/>
</dbReference>
<dbReference type="InterPro" id="IPR004104">
    <property type="entry name" value="Gfo/Idh/MocA-like_OxRdtase_C"/>
</dbReference>
<sequence length="353" mass="39669">MTQQPLKVGLIGYGFAGRVFHAPVLTSVPELLLTKVVERSSETSKERYPYVEVVKSVQSLYDDPDMDLIVVATPSTDHYTFAKEALLAGKHVIVEKPFTATSAEADELVELARRQGKVISVFHNRRWDGDYQTVRQVLRSGCLGRLSEAEFRWDRFSPHVTSRRWRDAGEKLGSGVFYDLGVHLIDQALCLFGKPETITADIRTQRDGAGADDGFEVTLGYPDRLKVRLRASLLARQPGPRYSLYGTNGSFVKYGEDPQEEELKAGRSPLDADYGIEREERYGKLDTVMDGLRFIGSVQTLPGGYQHYYRNVAEHILGRAELEVKPEEARDAIRLIELGLISSKDGRTVQVTW</sequence>
<name>A0A3A1UQY3_9BACL</name>
<dbReference type="PANTHER" id="PTHR43708:SF5">
    <property type="entry name" value="CONSERVED EXPRESSED OXIDOREDUCTASE (EUROFUNG)-RELATED"/>
    <property type="match status" value="1"/>
</dbReference>
<evidence type="ECO:0000256" key="1">
    <source>
        <dbReference type="ARBA" id="ARBA00010928"/>
    </source>
</evidence>
<keyword evidence="2" id="KW-0560">Oxidoreductase</keyword>
<feature type="domain" description="Gfo/Idh/MocA-like oxidoreductase N-terminal" evidence="3">
    <location>
        <begin position="6"/>
        <end position="123"/>
    </location>
</feature>
<accession>A0A3A1UQY3</accession>
<dbReference type="EMBL" id="QXQA01000015">
    <property type="protein sequence ID" value="RIX50216.1"/>
    <property type="molecule type" value="Genomic_DNA"/>
</dbReference>
<comment type="caution">
    <text evidence="5">The sequence shown here is derived from an EMBL/GenBank/DDBJ whole genome shotgun (WGS) entry which is preliminary data.</text>
</comment>
<dbReference type="AlphaFoldDB" id="A0A3A1UQY3"/>
<organism evidence="5 6">
    <name type="scientific">Paenibacillus nanensis</name>
    <dbReference type="NCBI Taxonomy" id="393251"/>
    <lineage>
        <taxon>Bacteria</taxon>
        <taxon>Bacillati</taxon>
        <taxon>Bacillota</taxon>
        <taxon>Bacilli</taxon>
        <taxon>Bacillales</taxon>
        <taxon>Paenibacillaceae</taxon>
        <taxon>Paenibacillus</taxon>
    </lineage>
</organism>
<dbReference type="Gene3D" id="3.30.360.10">
    <property type="entry name" value="Dihydrodipicolinate Reductase, domain 2"/>
    <property type="match status" value="1"/>
</dbReference>
<dbReference type="GO" id="GO:0000166">
    <property type="term" value="F:nucleotide binding"/>
    <property type="evidence" value="ECO:0007669"/>
    <property type="project" value="InterPro"/>
</dbReference>
<dbReference type="InterPro" id="IPR036291">
    <property type="entry name" value="NAD(P)-bd_dom_sf"/>
</dbReference>
<dbReference type="OrthoDB" id="9815825at2"/>
<dbReference type="SUPFAM" id="SSF51735">
    <property type="entry name" value="NAD(P)-binding Rossmann-fold domains"/>
    <property type="match status" value="1"/>
</dbReference>
<dbReference type="RefSeq" id="WP_119601964.1">
    <property type="nucleotide sequence ID" value="NZ_QXQA01000015.1"/>
</dbReference>
<evidence type="ECO:0000259" key="4">
    <source>
        <dbReference type="Pfam" id="PF02894"/>
    </source>
</evidence>
<dbReference type="Pfam" id="PF01408">
    <property type="entry name" value="GFO_IDH_MocA"/>
    <property type="match status" value="1"/>
</dbReference>
<dbReference type="GO" id="GO:0016491">
    <property type="term" value="F:oxidoreductase activity"/>
    <property type="evidence" value="ECO:0007669"/>
    <property type="project" value="UniProtKB-KW"/>
</dbReference>
<keyword evidence="6" id="KW-1185">Reference proteome</keyword>
<evidence type="ECO:0000313" key="5">
    <source>
        <dbReference type="EMBL" id="RIX50216.1"/>
    </source>
</evidence>
<dbReference type="InterPro" id="IPR000683">
    <property type="entry name" value="Gfo/Idh/MocA-like_OxRdtase_N"/>
</dbReference>
<proteinExistence type="inferred from homology"/>
<dbReference type="NCBIfam" id="NF008607">
    <property type="entry name" value="PRK11579.1"/>
    <property type="match status" value="1"/>
</dbReference>
<evidence type="ECO:0000256" key="2">
    <source>
        <dbReference type="ARBA" id="ARBA00023002"/>
    </source>
</evidence>
<comment type="similarity">
    <text evidence="1">Belongs to the Gfo/Idh/MocA family.</text>
</comment>
<dbReference type="InterPro" id="IPR051317">
    <property type="entry name" value="Gfo/Idh/MocA_oxidoreduct"/>
</dbReference>
<reference evidence="5 6" key="1">
    <citation type="submission" date="2018-09" db="EMBL/GenBank/DDBJ databases">
        <title>Paenibacillus aracenensis nov. sp. isolated from a cave in southern Spain.</title>
        <authorList>
            <person name="Jurado V."/>
            <person name="Gutierrez-Patricio S."/>
            <person name="Gonzalez-Pimentel J.L."/>
            <person name="Miller A.Z."/>
            <person name="Laiz L."/>
            <person name="Saiz-Jimenez C."/>
        </authorList>
    </citation>
    <scope>NUCLEOTIDE SEQUENCE [LARGE SCALE GENOMIC DNA]</scope>
    <source>
        <strain evidence="5 6">DSM 22867</strain>
    </source>
</reference>
<dbReference type="Gene3D" id="3.40.50.720">
    <property type="entry name" value="NAD(P)-binding Rossmann-like Domain"/>
    <property type="match status" value="1"/>
</dbReference>
<feature type="domain" description="Gfo/Idh/MocA-like oxidoreductase C-terminal" evidence="4">
    <location>
        <begin position="136"/>
        <end position="351"/>
    </location>
</feature>